<keyword evidence="1" id="KW-0285">Flavoprotein</keyword>
<keyword evidence="2" id="KW-0288">FMN</keyword>
<keyword evidence="4" id="KW-0503">Monooxygenase</keyword>
<evidence type="ECO:0000256" key="3">
    <source>
        <dbReference type="ARBA" id="ARBA00023002"/>
    </source>
</evidence>
<dbReference type="CDD" id="cd01094">
    <property type="entry name" value="Alkanesulfonate_monoxygenase"/>
    <property type="match status" value="1"/>
</dbReference>
<proteinExistence type="predicted"/>
<dbReference type="PANTHER" id="PTHR42847">
    <property type="entry name" value="ALKANESULFONATE MONOOXYGENASE"/>
    <property type="match status" value="1"/>
</dbReference>
<dbReference type="EMBL" id="JBHEZZ010000007">
    <property type="protein sequence ID" value="MFC1402616.1"/>
    <property type="molecule type" value="Genomic_DNA"/>
</dbReference>
<dbReference type="PANTHER" id="PTHR42847:SF4">
    <property type="entry name" value="ALKANESULFONATE MONOOXYGENASE-RELATED"/>
    <property type="match status" value="1"/>
</dbReference>
<dbReference type="InterPro" id="IPR011251">
    <property type="entry name" value="Luciferase-like_dom"/>
</dbReference>
<gene>
    <name evidence="6" type="ORF">ACEZDJ_15115</name>
</gene>
<comment type="caution">
    <text evidence="6">The sequence shown here is derived from an EMBL/GenBank/DDBJ whole genome shotgun (WGS) entry which is preliminary data.</text>
</comment>
<sequence length="372" mass="39979">MTATPAGSSTAFHWFLPTGGDGRQLGGSVHGVGIGADGSSSAPRRTGGERPATLAYLSQLAEAADDLGYEGVLTPTGAHCEDAWIVTAALIARTRRLKFMVAFRPGLVEPALAAQTAATFQRLSQGRLLLNVVAGGSDAEQRGYGDRLGHDERYARAEEFLDVVRASWTGDRFDHKGEHYQLEGAQLRRPPEPAPRIYFGGSSDPAIALAARHADTYLTWGEPAPLVAEKIARVRERAEAEGRTLRFGLRIHVLSRDTAAQAWQAADALIAGLDDQAIAAGQQRLRALESEGQRRMLELHGGSRDRLLVAPNLWAGIGLVRGGAGTALVGSHEEVAERIDEYRAAGVDEFVLSGYPHLEEAYTFAECVRPLL</sequence>
<dbReference type="Pfam" id="PF00296">
    <property type="entry name" value="Bac_luciferase"/>
    <property type="match status" value="1"/>
</dbReference>
<organism evidence="6 7">
    <name type="scientific">Streptacidiphilus cavernicola</name>
    <dbReference type="NCBI Taxonomy" id="3342716"/>
    <lineage>
        <taxon>Bacteria</taxon>
        <taxon>Bacillati</taxon>
        <taxon>Actinomycetota</taxon>
        <taxon>Actinomycetes</taxon>
        <taxon>Kitasatosporales</taxon>
        <taxon>Streptomycetaceae</taxon>
        <taxon>Streptacidiphilus</taxon>
    </lineage>
</organism>
<accession>A0ABV6UME0</accession>
<keyword evidence="3" id="KW-0560">Oxidoreductase</keyword>
<evidence type="ECO:0000256" key="1">
    <source>
        <dbReference type="ARBA" id="ARBA00022630"/>
    </source>
</evidence>
<dbReference type="Proteomes" id="UP001592528">
    <property type="component" value="Unassembled WGS sequence"/>
</dbReference>
<evidence type="ECO:0000256" key="2">
    <source>
        <dbReference type="ARBA" id="ARBA00022643"/>
    </source>
</evidence>
<evidence type="ECO:0000313" key="6">
    <source>
        <dbReference type="EMBL" id="MFC1402616.1"/>
    </source>
</evidence>
<dbReference type="Gene3D" id="3.20.20.30">
    <property type="entry name" value="Luciferase-like domain"/>
    <property type="match status" value="1"/>
</dbReference>
<name>A0ABV6UME0_9ACTN</name>
<dbReference type="InterPro" id="IPR050172">
    <property type="entry name" value="SsuD_RutA_monooxygenase"/>
</dbReference>
<evidence type="ECO:0000259" key="5">
    <source>
        <dbReference type="Pfam" id="PF00296"/>
    </source>
</evidence>
<dbReference type="RefSeq" id="WP_030253081.1">
    <property type="nucleotide sequence ID" value="NZ_JBHEZZ010000007.1"/>
</dbReference>
<keyword evidence="7" id="KW-1185">Reference proteome</keyword>
<dbReference type="SUPFAM" id="SSF51679">
    <property type="entry name" value="Bacterial luciferase-like"/>
    <property type="match status" value="1"/>
</dbReference>
<protein>
    <submittedName>
        <fullName evidence="6">LLM class flavin-dependent oxidoreductase</fullName>
    </submittedName>
</protein>
<evidence type="ECO:0000313" key="7">
    <source>
        <dbReference type="Proteomes" id="UP001592528"/>
    </source>
</evidence>
<evidence type="ECO:0000256" key="4">
    <source>
        <dbReference type="ARBA" id="ARBA00023033"/>
    </source>
</evidence>
<reference evidence="6 7" key="1">
    <citation type="submission" date="2024-09" db="EMBL/GenBank/DDBJ databases">
        <authorList>
            <person name="Lee S.D."/>
        </authorList>
    </citation>
    <scope>NUCLEOTIDE SEQUENCE [LARGE SCALE GENOMIC DNA]</scope>
    <source>
        <strain evidence="6 7">N1-5</strain>
    </source>
</reference>
<dbReference type="InterPro" id="IPR036661">
    <property type="entry name" value="Luciferase-like_sf"/>
</dbReference>
<feature type="domain" description="Luciferase-like" evidence="5">
    <location>
        <begin position="42"/>
        <end position="349"/>
    </location>
</feature>